<dbReference type="InterPro" id="IPR001650">
    <property type="entry name" value="Helicase_C-like"/>
</dbReference>
<dbReference type="Pfam" id="PF04851">
    <property type="entry name" value="ResIII"/>
    <property type="match status" value="1"/>
</dbReference>
<organism evidence="4 5">
    <name type="scientific">Powai lake megavirus</name>
    <dbReference type="NCBI Taxonomy" id="1842663"/>
    <lineage>
        <taxon>Viruses</taxon>
        <taxon>Varidnaviria</taxon>
        <taxon>Bamfordvirae</taxon>
        <taxon>Nucleocytoviricota</taxon>
        <taxon>Megaviricetes</taxon>
        <taxon>Imitervirales</taxon>
        <taxon>Mimiviridae</taxon>
        <taxon>Megamimivirinae</taxon>
        <taxon>Megavirus</taxon>
        <taxon>Megavirus powaiense</taxon>
    </lineage>
</organism>
<evidence type="ECO:0000259" key="3">
    <source>
        <dbReference type="PROSITE" id="PS51192"/>
    </source>
</evidence>
<dbReference type="CDD" id="cd18785">
    <property type="entry name" value="SF2_C"/>
    <property type="match status" value="1"/>
</dbReference>
<dbReference type="EMBL" id="KU877344">
    <property type="protein sequence ID" value="ANB50628.1"/>
    <property type="molecule type" value="Genomic_DNA"/>
</dbReference>
<dbReference type="GeneID" id="80512990"/>
<feature type="domain" description="Helicase ATP-binding" evidence="3">
    <location>
        <begin position="105"/>
        <end position="312"/>
    </location>
</feature>
<reference evidence="4 5" key="1">
    <citation type="journal article" date="2016" name="Genome Announc.">
        <title>Complete Genome Sequence of a New Megavirus Family Member Isolated from an Inland Water Lake for the First Time in India.</title>
        <authorList>
            <person name="Chatterjee A."/>
            <person name="Ali F."/>
            <person name="Bange D."/>
            <person name="Kondabagil K."/>
        </authorList>
    </citation>
    <scope>NUCLEOTIDE SEQUENCE [LARGE SCALE GENOMIC DNA]</scope>
    <source>
        <strain evidence="4">1</strain>
    </source>
</reference>
<dbReference type="SUPFAM" id="SSF52540">
    <property type="entry name" value="P-loop containing nucleoside triphosphate hydrolases"/>
    <property type="match status" value="2"/>
</dbReference>
<evidence type="ECO:0000313" key="5">
    <source>
        <dbReference type="Proteomes" id="UP000241365"/>
    </source>
</evidence>
<name>A0A167RFP0_9VIRU</name>
<keyword evidence="1" id="KW-0378">Hydrolase</keyword>
<evidence type="ECO:0000256" key="1">
    <source>
        <dbReference type="ARBA" id="ARBA00022801"/>
    </source>
</evidence>
<keyword evidence="5" id="KW-1185">Reference proteome</keyword>
<protein>
    <recommendedName>
        <fullName evidence="3">Helicase ATP-binding domain-containing protein</fullName>
    </recommendedName>
</protein>
<dbReference type="Gene3D" id="3.40.50.300">
    <property type="entry name" value="P-loop containing nucleotide triphosphate hydrolases"/>
    <property type="match status" value="2"/>
</dbReference>
<evidence type="ECO:0000313" key="4">
    <source>
        <dbReference type="EMBL" id="ANB50628.1"/>
    </source>
</evidence>
<dbReference type="InterPro" id="IPR027417">
    <property type="entry name" value="P-loop_NTPase"/>
</dbReference>
<feature type="region of interest" description="Disordered" evidence="2">
    <location>
        <begin position="1"/>
        <end position="31"/>
    </location>
</feature>
<dbReference type="GO" id="GO:0005524">
    <property type="term" value="F:ATP binding"/>
    <property type="evidence" value="ECO:0007669"/>
    <property type="project" value="InterPro"/>
</dbReference>
<dbReference type="PROSITE" id="PS51192">
    <property type="entry name" value="HELICASE_ATP_BIND_1"/>
    <property type="match status" value="1"/>
</dbReference>
<dbReference type="KEGG" id="vg:80512990"/>
<proteinExistence type="predicted"/>
<feature type="compositionally biased region" description="Acidic residues" evidence="2">
    <location>
        <begin position="10"/>
        <end position="22"/>
    </location>
</feature>
<dbReference type="GO" id="GO:0016787">
    <property type="term" value="F:hydrolase activity"/>
    <property type="evidence" value="ECO:0007669"/>
    <property type="project" value="UniProtKB-KW"/>
</dbReference>
<sequence>MNNRKKDADTPIDNDNDQDEDRELNFGSDTSDYDLEEHMLENYTYPSPSQDNFQEAIYTKRDFYIHSIAPRKKLTNYDEIKEFRDEKCAGTFKLSETQSLLSNFINPNTPYRGVLIYHGTGVGKTCAAVAIAEKFKPMVEKYATKIHVLVPGPLNKQNFLNEIVKCTGETYTKIFQDKTIILNEIERNKIRKNALNIINQYYRVMSYRSFYKKVLGEKIREKVVTGNKVKLSSKKTETGEYERDLSIDRIYNLDNTLLIIDEAHNITGNEFGNAVKKIIDSSKNLRVILLSATPMKNLADSIVELINYLRPKNSPMERDKIFTSQRGSEMDFKPGGRDYLRKMSRGYVSFLRGADPLTFAERVDIGEIPPGLDFTKVTRCFMLPFQLAVYDHVVATQDDSLDRNSEAVANFVFPGLPKDRNDNSIQGYYGIKGINEVKNQLRNNSETINRKLANTILSEYKIDDPLSLMYLTDNGKSLSGDIFHEKYLKHFSIKFYTSLQKINTSVYGKRGAGLIFVYLSLVKVGIGIFQEILQRNGYLEFQENSNNYNIRKDTRCYFCEHTYGNHSRIPADIPEHEFYPATYITVTGKSEDDIEQIPEEKHRILKNIFNNVENREGKYIKIVVGSKVMNEGITLSNIKEIHILDVHFNLGRVDQAIGRGIRFCTHYNIINQDNAFPKVEVNKYVVSIRDGLSTEEQLYKKAELKYKLIKQTERILQEEAIDCPLNISGNIFPEEMERYRNCGSKNNPCPAICGYMSCEYKCGDKLLNAKYYDPERNIYKKVAKSDLDYTTYNNSLASDEINYSINKIKEMYRIGYVYTLRDILKYVKKSYPIDKRDMFDDYYVYQAVDNLIPITGNDFNNFTDTIMDKYNRPGYLIYKNKYYIFQPFDQNEDLPMYYRRTYQAPIFNKISIKDYVQNTDEYTNYVKVNREHSDDDDEIINKYDVPYDFDSIQDYYDDREEFDFVGIIDKESKKSSGNNETVDEFKIRKRRPKILSKKRETGIPSFKGAVCKTSKDKKYLISLSKKLNIQTNSTNSRVGICDLIRDKLFDMEKYTTDESGNKMTYLIVPANHPTIPFPLNLQDRMQYIIQEIERETRTSVNPQIEIIQSKGDFDDINYFYYRLIFNNMNRYADIMRLYGGTQENDKWIIIVK</sequence>
<dbReference type="GO" id="GO:0003677">
    <property type="term" value="F:DNA binding"/>
    <property type="evidence" value="ECO:0007669"/>
    <property type="project" value="InterPro"/>
</dbReference>
<dbReference type="RefSeq" id="YP_010776379.1">
    <property type="nucleotide sequence ID" value="NC_075034.1"/>
</dbReference>
<dbReference type="InterPro" id="IPR006935">
    <property type="entry name" value="Helicase/UvrB_N"/>
</dbReference>
<dbReference type="Proteomes" id="UP000241365">
    <property type="component" value="Segment"/>
</dbReference>
<accession>A0A167RFP0</accession>
<dbReference type="SMART" id="SM00487">
    <property type="entry name" value="DEXDc"/>
    <property type="match status" value="1"/>
</dbReference>
<evidence type="ECO:0000256" key="2">
    <source>
        <dbReference type="SAM" id="MobiDB-lite"/>
    </source>
</evidence>
<dbReference type="Pfam" id="PF00271">
    <property type="entry name" value="Helicase_C"/>
    <property type="match status" value="1"/>
</dbReference>
<dbReference type="InterPro" id="IPR014001">
    <property type="entry name" value="Helicase_ATP-bd"/>
</dbReference>